<proteinExistence type="predicted"/>
<comment type="caution">
    <text evidence="3">The sequence shown here is derived from an EMBL/GenBank/DDBJ whole genome shotgun (WGS) entry which is preliminary data.</text>
</comment>
<keyword evidence="4" id="KW-1185">Reference proteome</keyword>
<dbReference type="PANTHER" id="PTHR44991:SF1">
    <property type="entry name" value="IMMUNOGLOBULIN SUPERFAMILY MEMBER 5"/>
    <property type="match status" value="1"/>
</dbReference>
<evidence type="ECO:0000259" key="2">
    <source>
        <dbReference type="PROSITE" id="PS50188"/>
    </source>
</evidence>
<dbReference type="EMBL" id="JBBPBM010000006">
    <property type="protein sequence ID" value="KAK8581005.1"/>
    <property type="molecule type" value="Genomic_DNA"/>
</dbReference>
<reference evidence="3 4" key="1">
    <citation type="journal article" date="2024" name="G3 (Bethesda)">
        <title>Genome assembly of Hibiscus sabdariffa L. provides insights into metabolisms of medicinal natural products.</title>
        <authorList>
            <person name="Kim T."/>
        </authorList>
    </citation>
    <scope>NUCLEOTIDE SEQUENCE [LARGE SCALE GENOMIC DNA]</scope>
    <source>
        <strain evidence="3">TK-2024</strain>
        <tissue evidence="3">Old leaves</tissue>
    </source>
</reference>
<name>A0ABR2FJ64_9ROSI</name>
<gene>
    <name evidence="3" type="ORF">V6N12_071251</name>
</gene>
<dbReference type="Gene3D" id="2.60.120.920">
    <property type="match status" value="1"/>
</dbReference>
<dbReference type="InterPro" id="IPR044736">
    <property type="entry name" value="Gid1/RanBPM/SPLA_SPRY"/>
</dbReference>
<dbReference type="PROSITE" id="PS50188">
    <property type="entry name" value="B302_SPRY"/>
    <property type="match status" value="1"/>
</dbReference>
<feature type="domain" description="B30.2/SPRY" evidence="2">
    <location>
        <begin position="174"/>
        <end position="372"/>
    </location>
</feature>
<keyword evidence="1" id="KW-0472">Membrane</keyword>
<evidence type="ECO:0000313" key="3">
    <source>
        <dbReference type="EMBL" id="KAK8581005.1"/>
    </source>
</evidence>
<protein>
    <recommendedName>
        <fullName evidence="2">B30.2/SPRY domain-containing protein</fullName>
    </recommendedName>
</protein>
<evidence type="ECO:0000313" key="4">
    <source>
        <dbReference type="Proteomes" id="UP001472677"/>
    </source>
</evidence>
<dbReference type="SUPFAM" id="SSF49899">
    <property type="entry name" value="Concanavalin A-like lectins/glucanases"/>
    <property type="match status" value="1"/>
</dbReference>
<accession>A0ABR2FJ64</accession>
<dbReference type="InterPro" id="IPR043136">
    <property type="entry name" value="B30.2/SPRY_sf"/>
</dbReference>
<dbReference type="PANTHER" id="PTHR44991">
    <property type="entry name" value="IMMUNOGLOBULIN SUPERFAMILY MEMBER 5"/>
    <property type="match status" value="1"/>
</dbReference>
<organism evidence="3 4">
    <name type="scientific">Hibiscus sabdariffa</name>
    <name type="common">roselle</name>
    <dbReference type="NCBI Taxonomy" id="183260"/>
    <lineage>
        <taxon>Eukaryota</taxon>
        <taxon>Viridiplantae</taxon>
        <taxon>Streptophyta</taxon>
        <taxon>Embryophyta</taxon>
        <taxon>Tracheophyta</taxon>
        <taxon>Spermatophyta</taxon>
        <taxon>Magnoliopsida</taxon>
        <taxon>eudicotyledons</taxon>
        <taxon>Gunneridae</taxon>
        <taxon>Pentapetalae</taxon>
        <taxon>rosids</taxon>
        <taxon>malvids</taxon>
        <taxon>Malvales</taxon>
        <taxon>Malvaceae</taxon>
        <taxon>Malvoideae</taxon>
        <taxon>Hibiscus</taxon>
    </lineage>
</organism>
<keyword evidence="1" id="KW-0812">Transmembrane</keyword>
<dbReference type="InterPro" id="IPR001870">
    <property type="entry name" value="B30.2/SPRY"/>
</dbReference>
<keyword evidence="1" id="KW-1133">Transmembrane helix</keyword>
<evidence type="ECO:0000256" key="1">
    <source>
        <dbReference type="SAM" id="Phobius"/>
    </source>
</evidence>
<dbReference type="Proteomes" id="UP001472677">
    <property type="component" value="Unassembled WGS sequence"/>
</dbReference>
<dbReference type="CDD" id="cd12885">
    <property type="entry name" value="SPRY_RanBP_like"/>
    <property type="match status" value="1"/>
</dbReference>
<dbReference type="InterPro" id="IPR013320">
    <property type="entry name" value="ConA-like_dom_sf"/>
</dbReference>
<feature type="transmembrane region" description="Helical" evidence="1">
    <location>
        <begin position="6"/>
        <end position="25"/>
    </location>
</feature>
<sequence length="462" mass="50470">MPEWIPAAAAAAASGILLVLLFMFIRRWCYRKDIVDDSRAVGTASLHQASLQQHHHQIDLDSKRRGSYYVFRRGVSAKPLFNWSDHPSLITDAVENGWSRFGFTKYISSPSTRSSLLGLCAAGDLGRGNDVEVNWEVCQGSADFMQKIRLNSGSKKGSLGHHSMEAASVIRTALPLPGPPLGNSAFPQEAYFEVTILYCRGDDHDSSLSGKLREGEKTKLIKEKSNPKANSESLVHVVSSHDINTIEELKLASRDDEKGEAIMLSVGLTAGGSLPLKLPGSYPGSIGFNSDGSVYLDGIKLVFESKKEEWGKTDKVIGCGFDPRQKEVFFTLDSELVRVINCKSDEFGTPLYPTLAANDDVLVLVNFGQSAFAYAPANGQRTPNPCFIGPLVNSPAAALGYEDSKELFSMGRIDSQWFNRSTTKGSHNNGTSFPTTEFDEESEADLFEIILDNNGRSPNSVL</sequence>